<accession>A0A838XUL2</accession>
<gene>
    <name evidence="2" type="ORF">H1W37_17235</name>
</gene>
<reference evidence="2 3" key="2">
    <citation type="submission" date="2020-08" db="EMBL/GenBank/DDBJ databases">
        <title>Stappia taiwanensis sp. nov., isolated from a coastal thermal spring.</title>
        <authorList>
            <person name="Kampfer P."/>
        </authorList>
    </citation>
    <scope>NUCLEOTIDE SEQUENCE [LARGE SCALE GENOMIC DNA]</scope>
    <source>
        <strain evidence="2 3">DSM 23284</strain>
    </source>
</reference>
<name>A0A838XUL2_9HYPH</name>
<proteinExistence type="predicted"/>
<organism evidence="2 3">
    <name type="scientific">Stappia taiwanensis</name>
    <dbReference type="NCBI Taxonomy" id="992267"/>
    <lineage>
        <taxon>Bacteria</taxon>
        <taxon>Pseudomonadati</taxon>
        <taxon>Pseudomonadota</taxon>
        <taxon>Alphaproteobacteria</taxon>
        <taxon>Hyphomicrobiales</taxon>
        <taxon>Stappiaceae</taxon>
        <taxon>Stappia</taxon>
    </lineage>
</organism>
<feature type="transmembrane region" description="Helical" evidence="1">
    <location>
        <begin position="12"/>
        <end position="32"/>
    </location>
</feature>
<sequence length="48" mass="5300">MSKDRSVSSFAVKALLVAALLAVSIYGFLTYLDPVFVYTYATFMRLCG</sequence>
<evidence type="ECO:0000256" key="1">
    <source>
        <dbReference type="SAM" id="Phobius"/>
    </source>
</evidence>
<keyword evidence="1" id="KW-0472">Membrane</keyword>
<evidence type="ECO:0000313" key="2">
    <source>
        <dbReference type="EMBL" id="MBA4613407.1"/>
    </source>
</evidence>
<protein>
    <submittedName>
        <fullName evidence="2">Uncharacterized protein</fullName>
    </submittedName>
</protein>
<comment type="caution">
    <text evidence="2">The sequence shown here is derived from an EMBL/GenBank/DDBJ whole genome shotgun (WGS) entry which is preliminary data.</text>
</comment>
<evidence type="ECO:0000313" key="3">
    <source>
        <dbReference type="Proteomes" id="UP000559404"/>
    </source>
</evidence>
<keyword evidence="1" id="KW-0812">Transmembrane</keyword>
<dbReference type="RefSeq" id="WP_181761603.1">
    <property type="nucleotide sequence ID" value="NZ_BMCR01000001.1"/>
</dbReference>
<keyword evidence="1" id="KW-1133">Transmembrane helix</keyword>
<dbReference type="Proteomes" id="UP000559404">
    <property type="component" value="Unassembled WGS sequence"/>
</dbReference>
<dbReference type="EMBL" id="JACEON010000018">
    <property type="protein sequence ID" value="MBA4613407.1"/>
    <property type="molecule type" value="Genomic_DNA"/>
</dbReference>
<dbReference type="AlphaFoldDB" id="A0A838XUL2"/>
<keyword evidence="3" id="KW-1185">Reference proteome</keyword>
<reference evidence="2 3" key="1">
    <citation type="submission" date="2020-07" db="EMBL/GenBank/DDBJ databases">
        <authorList>
            <person name="Li M."/>
        </authorList>
    </citation>
    <scope>NUCLEOTIDE SEQUENCE [LARGE SCALE GENOMIC DNA]</scope>
    <source>
        <strain evidence="2 3">DSM 23284</strain>
    </source>
</reference>